<comment type="caution">
    <text evidence="3">The sequence shown here is derived from an EMBL/GenBank/DDBJ whole genome shotgun (WGS) entry which is preliminary data.</text>
</comment>
<gene>
    <name evidence="3" type="ORF">DH2020_021712</name>
</gene>
<evidence type="ECO:0000259" key="2">
    <source>
        <dbReference type="Pfam" id="PF25475"/>
    </source>
</evidence>
<sequence>MAYIPPHMRQSKGGATSSPPSPASPPESVIPRFQRNLKLVSKDRPKEIVYAENAISKWFVVGLADDSRVSNLTRLEPVAVESFERKSGEKPLSLVLKENGDEACEFLENPWNFVAETVKQDLFSSFQQVKDEMRGYGYGEIKPTLLLRFGRILFHGNRSFTAESMIGSSPPIRTLKQMRKSFYTNLPPAYAEYITSDVVPQSDFKFEEKELYQVKLSDNMQPGSTISCKCTVAKATNQLELFKIESNQVCNLVADMSCLDKNLDLRLMLCTKRILVALTDEELENIKSLIISARLDSEVKGGLRWPLGKESSGNRYTVVGVWHTNSETFTNSSMRLKVRHADRFDFRSSSGEVAKEVSLTMPGIVPVLREQMVNTDLALEMLKENLKLIWKHFLLPGSYTRKTEQLAL</sequence>
<evidence type="ECO:0000313" key="3">
    <source>
        <dbReference type="EMBL" id="KAK6144892.1"/>
    </source>
</evidence>
<proteinExistence type="predicted"/>
<feature type="domain" description="DUF7903" evidence="2">
    <location>
        <begin position="44"/>
        <end position="393"/>
    </location>
</feature>
<protein>
    <recommendedName>
        <fullName evidence="2">DUF7903 domain-containing protein</fullName>
    </recommendedName>
</protein>
<accession>A0ABR0WBU3</accession>
<dbReference type="InterPro" id="IPR057225">
    <property type="entry name" value="DUF7903"/>
</dbReference>
<organism evidence="3 4">
    <name type="scientific">Rehmannia glutinosa</name>
    <name type="common">Chinese foxglove</name>
    <dbReference type="NCBI Taxonomy" id="99300"/>
    <lineage>
        <taxon>Eukaryota</taxon>
        <taxon>Viridiplantae</taxon>
        <taxon>Streptophyta</taxon>
        <taxon>Embryophyta</taxon>
        <taxon>Tracheophyta</taxon>
        <taxon>Spermatophyta</taxon>
        <taxon>Magnoliopsida</taxon>
        <taxon>eudicotyledons</taxon>
        <taxon>Gunneridae</taxon>
        <taxon>Pentapetalae</taxon>
        <taxon>asterids</taxon>
        <taxon>lamiids</taxon>
        <taxon>Lamiales</taxon>
        <taxon>Orobanchaceae</taxon>
        <taxon>Rehmannieae</taxon>
        <taxon>Rehmannia</taxon>
    </lineage>
</organism>
<keyword evidence="4" id="KW-1185">Reference proteome</keyword>
<evidence type="ECO:0000313" key="4">
    <source>
        <dbReference type="Proteomes" id="UP001318860"/>
    </source>
</evidence>
<dbReference type="PANTHER" id="PTHR35481:SF1">
    <property type="entry name" value="DNA-DIRECTED RNA POLYMERASE SUBUNIT ALPHA"/>
    <property type="match status" value="1"/>
</dbReference>
<name>A0ABR0WBU3_REHGL</name>
<evidence type="ECO:0000256" key="1">
    <source>
        <dbReference type="SAM" id="MobiDB-lite"/>
    </source>
</evidence>
<feature type="region of interest" description="Disordered" evidence="1">
    <location>
        <begin position="1"/>
        <end position="29"/>
    </location>
</feature>
<dbReference type="PANTHER" id="PTHR35481">
    <property type="entry name" value="DNA-DIRECTED RNA POLYMERASE SUBUNIT ALPHA"/>
    <property type="match status" value="1"/>
</dbReference>
<dbReference type="EMBL" id="JABTTQ020000012">
    <property type="protein sequence ID" value="KAK6144892.1"/>
    <property type="molecule type" value="Genomic_DNA"/>
</dbReference>
<reference evidence="3 4" key="1">
    <citation type="journal article" date="2021" name="Comput. Struct. Biotechnol. J.">
        <title>De novo genome assembly of the potent medicinal plant Rehmannia glutinosa using nanopore technology.</title>
        <authorList>
            <person name="Ma L."/>
            <person name="Dong C."/>
            <person name="Song C."/>
            <person name="Wang X."/>
            <person name="Zheng X."/>
            <person name="Niu Y."/>
            <person name="Chen S."/>
            <person name="Feng W."/>
        </authorList>
    </citation>
    <scope>NUCLEOTIDE SEQUENCE [LARGE SCALE GENOMIC DNA]</scope>
    <source>
        <strain evidence="3">DH-2019</strain>
    </source>
</reference>
<dbReference type="Pfam" id="PF25475">
    <property type="entry name" value="DUF7903"/>
    <property type="match status" value="1"/>
</dbReference>
<dbReference type="Proteomes" id="UP001318860">
    <property type="component" value="Unassembled WGS sequence"/>
</dbReference>